<sequence length="1243" mass="140538">MTTLQLPIYPTIPIDGGGRTKNDYPNQIQRHNIVNQEDAYFYINIEMAVCIHGVWNRKKDDMTPTSLIVFDCNVISRDGQFRLRKMRMEVDFVNVTRHPAGTDSQDPVPNMTIVARGPQDLSQFNKTQVLKKSERGWEGGIEVGEIIKPSIGIHQLNSKEREVQYSGKVESGVRLASGVSGHRYTKVWWMFTENSDSSAGVYPRFRVAILLKRETDEPFGANFAITKFDAGWYHRQAEMWKNFFGAKRGSEKDDVIDIINFNPAISSSTKPWLQDVEANQLGDLETATGIDDKNGRIWDIYTSRSKDPFYTINHTPQVEDMPQAIPTHDSKSRGRGLQPEIADPERRRMKLDRTSSDYSTKEVEEALDLVCPCLSDLVHRNQMKARVKDTGTWLFTLPAFKKWWKTSVSKDPFDDDIDRIRNSYIWLSGDLGAGKTMLMSAVIDHLVMNERNKTAVLHFYFTRSIPSSPSDAMASLVRQLCSQVGASPLPQFLNGYLSNQIKDCGSQRGAHDPSPTNDNRQDPNSIPLGDMISDFFSLQSHFDKIYICLDGLEECDDIAALFKLLARLTLESPCRVAISARPQIVQRGIMANIGSPDTVVVIEQHNTSDIRRYLEECMNKNNCLRDIIGEEAIPDYGGKLAERSEGNFLVAVAETMELDHVTSRSDVTRHVDRPIANFEELFNQIICRLNDQTSLYAALAKRIFYWLSISRRGLSFRELQQAIAIDPREYQVIDQAERLSPHSLIEKVCMGFIRVDTKNDYIFVSPSALPFYFYQFDNSFAAEAREHAAKCCIGFLDSKVFSNGVFKSQEDYDQMDRKLPFSRYISQHWGTHLNDLGEDDMGKRVENILEDEQLMHVMSQLLHINRLGTRKQCRYDAYPSGFGRRHFEAYFDLRASFRKRKRPQDWEGLKDGWGRKPLDVASISRSLRYTHTFLPDLEAKASTSNGDCVPRTIDEDNDHTEDKMRFRREPVSIMPWTWGSISDAKERLQVLLSCTRKNISVIDNKKTSPLHHWISEWPEDQFEYILGTLLDQMSPTSNGNDTGSYGSINKIDLLPTHADDHGRTILDYACKRNMDLVDVVLNTASWSSKDISSAISIAATSGHSWAIYCLLMEAGELCKAETLGTVLQGALIEASKRGFTDIIGLLCQQQDVNLNKPEKDEPGATALHYAAYGGHLETVRYLLLEGADPTSLDGHGRTPLVYAYESGNKGIMSLLMKGGNPNTLNNGNLGSSRLAVHGPILAS</sequence>
<dbReference type="SMART" id="SM00248">
    <property type="entry name" value="ANK"/>
    <property type="match status" value="3"/>
</dbReference>
<dbReference type="AlphaFoldDB" id="A0AAX6MBB5"/>
<dbReference type="PROSITE" id="PS50297">
    <property type="entry name" value="ANK_REP_REGION"/>
    <property type="match status" value="1"/>
</dbReference>
<keyword evidence="2" id="KW-0040">ANK repeat</keyword>
<dbReference type="PROSITE" id="PS50088">
    <property type="entry name" value="ANK_REPEAT"/>
    <property type="match status" value="1"/>
</dbReference>
<dbReference type="Proteomes" id="UP001369815">
    <property type="component" value="Unassembled WGS sequence"/>
</dbReference>
<dbReference type="Gene3D" id="1.25.40.20">
    <property type="entry name" value="Ankyrin repeat-containing domain"/>
    <property type="match status" value="2"/>
</dbReference>
<evidence type="ECO:0000313" key="5">
    <source>
        <dbReference type="EMBL" id="KAK6949939.1"/>
    </source>
</evidence>
<accession>A0AAX6MBB5</accession>
<evidence type="ECO:0000259" key="4">
    <source>
        <dbReference type="Pfam" id="PF24883"/>
    </source>
</evidence>
<evidence type="ECO:0000256" key="3">
    <source>
        <dbReference type="SAM" id="MobiDB-lite"/>
    </source>
</evidence>
<protein>
    <recommendedName>
        <fullName evidence="4">Nephrocystin 3-like N-terminal domain-containing protein</fullName>
    </recommendedName>
</protein>
<evidence type="ECO:0000313" key="6">
    <source>
        <dbReference type="Proteomes" id="UP001369815"/>
    </source>
</evidence>
<feature type="compositionally biased region" description="Polar residues" evidence="3">
    <location>
        <begin position="514"/>
        <end position="524"/>
    </location>
</feature>
<comment type="caution">
    <text evidence="5">The sequence shown here is derived from an EMBL/GenBank/DDBJ whole genome shotgun (WGS) entry which is preliminary data.</text>
</comment>
<dbReference type="Pfam" id="PF24883">
    <property type="entry name" value="NPHP3_N"/>
    <property type="match status" value="1"/>
</dbReference>
<proteinExistence type="predicted"/>
<dbReference type="InterPro" id="IPR027417">
    <property type="entry name" value="P-loop_NTPase"/>
</dbReference>
<dbReference type="InterPro" id="IPR002110">
    <property type="entry name" value="Ankyrin_rpt"/>
</dbReference>
<organism evidence="5 6">
    <name type="scientific">Daldinia eschscholtzii</name>
    <dbReference type="NCBI Taxonomy" id="292717"/>
    <lineage>
        <taxon>Eukaryota</taxon>
        <taxon>Fungi</taxon>
        <taxon>Dikarya</taxon>
        <taxon>Ascomycota</taxon>
        <taxon>Pezizomycotina</taxon>
        <taxon>Sordariomycetes</taxon>
        <taxon>Xylariomycetidae</taxon>
        <taxon>Xylariales</taxon>
        <taxon>Hypoxylaceae</taxon>
        <taxon>Daldinia</taxon>
    </lineage>
</organism>
<gene>
    <name evidence="5" type="ORF">Daesc_008262</name>
</gene>
<dbReference type="EMBL" id="JBANMG010000008">
    <property type="protein sequence ID" value="KAK6949939.1"/>
    <property type="molecule type" value="Genomic_DNA"/>
</dbReference>
<dbReference type="SUPFAM" id="SSF48403">
    <property type="entry name" value="Ankyrin repeat"/>
    <property type="match status" value="1"/>
</dbReference>
<feature type="repeat" description="ANK" evidence="2">
    <location>
        <begin position="1162"/>
        <end position="1194"/>
    </location>
</feature>
<dbReference type="SUPFAM" id="SSF52540">
    <property type="entry name" value="P-loop containing nucleoside triphosphate hydrolases"/>
    <property type="match status" value="1"/>
</dbReference>
<evidence type="ECO:0000256" key="2">
    <source>
        <dbReference type="PROSITE-ProRule" id="PRU00023"/>
    </source>
</evidence>
<dbReference type="Pfam" id="PF12796">
    <property type="entry name" value="Ank_2"/>
    <property type="match status" value="1"/>
</dbReference>
<keyword evidence="6" id="KW-1185">Reference proteome</keyword>
<feature type="region of interest" description="Disordered" evidence="3">
    <location>
        <begin position="504"/>
        <end position="524"/>
    </location>
</feature>
<feature type="domain" description="Nephrocystin 3-like N-terminal" evidence="4">
    <location>
        <begin position="389"/>
        <end position="580"/>
    </location>
</feature>
<dbReference type="Gene3D" id="3.40.50.300">
    <property type="entry name" value="P-loop containing nucleotide triphosphate hydrolases"/>
    <property type="match status" value="1"/>
</dbReference>
<name>A0AAX6MBB5_9PEZI</name>
<dbReference type="PANTHER" id="PTHR10039:SF16">
    <property type="entry name" value="GPI INOSITOL-DEACYLASE"/>
    <property type="match status" value="1"/>
</dbReference>
<reference evidence="5 6" key="1">
    <citation type="journal article" date="2024" name="Front Chem Biol">
        <title>Unveiling the potential of Daldinia eschscholtzii MFLUCC 19-0629 through bioactivity and bioinformatics studies for enhanced sustainable agriculture production.</title>
        <authorList>
            <person name="Brooks S."/>
            <person name="Weaver J.A."/>
            <person name="Klomchit A."/>
            <person name="Alharthi S.A."/>
            <person name="Onlamun T."/>
            <person name="Nurani R."/>
            <person name="Vong T.K."/>
            <person name="Alberti F."/>
            <person name="Greco C."/>
        </authorList>
    </citation>
    <scope>NUCLEOTIDE SEQUENCE [LARGE SCALE GENOMIC DNA]</scope>
    <source>
        <strain evidence="5">MFLUCC 19-0629</strain>
    </source>
</reference>
<dbReference type="InterPro" id="IPR036770">
    <property type="entry name" value="Ankyrin_rpt-contain_sf"/>
</dbReference>
<dbReference type="PANTHER" id="PTHR10039">
    <property type="entry name" value="AMELOGENIN"/>
    <property type="match status" value="1"/>
</dbReference>
<keyword evidence="1" id="KW-0677">Repeat</keyword>
<evidence type="ECO:0000256" key="1">
    <source>
        <dbReference type="ARBA" id="ARBA00022737"/>
    </source>
</evidence>
<dbReference type="InterPro" id="IPR056884">
    <property type="entry name" value="NPHP3-like_N"/>
</dbReference>